<sequence>MSHRKFEAPRHGSLGFLPRKRSRTIRGRVRHFPKDSPEAAPHLTAFMAYKAGMTHVLRDVIRPGSKLHKKEAVEAVTILEAPAMVVVGLVGYVETPRGLRTLSTVWANHLSDDLKRRFYKNFYRSKKKAFSKYAKRVSAEDNQDVQKELNRITKLCTVVRVLVHTQVRKLKLRQKKAHLMEVQINGGDIAAKVKFGYDLFEKEVPVAAVFSEGESVDLIGVSKGCGVKGVISRWGVTRLPRKTHRGLRKVACIGAWHPARVSYSVARAGQKGYHHRTEANKKIYKIGCGIKHESSANGNASTEADPTVKHITPMGGFPHYGEVNEDYVMIKGCVIGSKKRVITLRKAMHKSTKRRETEEPGIKFIDTSSKFGHGRFQTAAEKAEFLGPLKPRDEE</sequence>
<dbReference type="FunFam" id="4.10.960.10:FF:000002">
    <property type="entry name" value="60S ribosomal protein L3"/>
    <property type="match status" value="1"/>
</dbReference>
<dbReference type="PANTHER" id="PTHR11363">
    <property type="entry name" value="60S RIBOSOMAL PROTEIN L3-RELATED"/>
    <property type="match status" value="1"/>
</dbReference>
<dbReference type="InterPro" id="IPR045077">
    <property type="entry name" value="L3_arc_euk"/>
</dbReference>
<evidence type="ECO:0000313" key="5">
    <source>
        <dbReference type="EMBL" id="SPQ97597.1"/>
    </source>
</evidence>
<dbReference type="Proteomes" id="UP000290189">
    <property type="component" value="Unassembled WGS sequence"/>
</dbReference>
<dbReference type="Proteomes" id="UP000039324">
    <property type="component" value="Unassembled WGS sequence"/>
</dbReference>
<dbReference type="PANTHER" id="PTHR11363:SF5">
    <property type="entry name" value="LARGE RIBOSOMAL SUBUNIT PROTEIN UL3"/>
    <property type="match status" value="1"/>
</dbReference>
<keyword evidence="3" id="KW-0687">Ribonucleoprotein</keyword>
<keyword evidence="2" id="KW-0689">Ribosomal protein</keyword>
<evidence type="ECO:0000313" key="4">
    <source>
        <dbReference type="EMBL" id="CEO97290.1"/>
    </source>
</evidence>
<dbReference type="GO" id="GO:0003735">
    <property type="term" value="F:structural constituent of ribosome"/>
    <property type="evidence" value="ECO:0007669"/>
    <property type="project" value="InterPro"/>
</dbReference>
<comment type="similarity">
    <text evidence="1">Belongs to the universal ribosomal protein uL3 family.</text>
</comment>
<dbReference type="AlphaFoldDB" id="A0A0G4IQ06"/>
<dbReference type="GO" id="GO:0022625">
    <property type="term" value="C:cytosolic large ribosomal subunit"/>
    <property type="evidence" value="ECO:0007669"/>
    <property type="project" value="TreeGrafter"/>
</dbReference>
<dbReference type="GO" id="GO:0003723">
    <property type="term" value="F:RNA binding"/>
    <property type="evidence" value="ECO:0007669"/>
    <property type="project" value="TreeGrafter"/>
</dbReference>
<dbReference type="Pfam" id="PF00297">
    <property type="entry name" value="Ribosomal_L3"/>
    <property type="match status" value="1"/>
</dbReference>
<name>A0A0G4IQ06_PLABS</name>
<dbReference type="STRING" id="37360.A0A0G4IQ06"/>
<dbReference type="GO" id="GO:0006412">
    <property type="term" value="P:translation"/>
    <property type="evidence" value="ECO:0007669"/>
    <property type="project" value="InterPro"/>
</dbReference>
<evidence type="ECO:0000256" key="3">
    <source>
        <dbReference type="ARBA" id="ARBA00023274"/>
    </source>
</evidence>
<dbReference type="FunFam" id="3.30.1430.10:FF:000001">
    <property type="entry name" value="60S ribosomal protein L3"/>
    <property type="match status" value="1"/>
</dbReference>
<reference evidence="4 6" key="1">
    <citation type="submission" date="2015-02" db="EMBL/GenBank/DDBJ databases">
        <authorList>
            <person name="Chooi Y.-H."/>
        </authorList>
    </citation>
    <scope>NUCLEOTIDE SEQUENCE [LARGE SCALE GENOMIC DNA]</scope>
    <source>
        <strain evidence="4">E3</strain>
    </source>
</reference>
<dbReference type="SUPFAM" id="SSF50447">
    <property type="entry name" value="Translation proteins"/>
    <property type="match status" value="1"/>
</dbReference>
<dbReference type="Gene3D" id="3.30.1430.10">
    <property type="match status" value="1"/>
</dbReference>
<dbReference type="InterPro" id="IPR044892">
    <property type="entry name" value="Ribosomal_L3_dom_3_arc_sf"/>
</dbReference>
<dbReference type="EMBL" id="OVEO01000008">
    <property type="protein sequence ID" value="SPQ97597.1"/>
    <property type="molecule type" value="Genomic_DNA"/>
</dbReference>
<evidence type="ECO:0000256" key="1">
    <source>
        <dbReference type="ARBA" id="ARBA00006540"/>
    </source>
</evidence>
<gene>
    <name evidence="4" type="ORF">PBRA_000635</name>
    <name evidence="5" type="ORF">PLBR_LOCUS4812</name>
</gene>
<dbReference type="FunFam" id="2.40.30.10:FF:000351">
    <property type="entry name" value="Ribosomal protein L3"/>
    <property type="match status" value="1"/>
</dbReference>
<dbReference type="InterPro" id="IPR000597">
    <property type="entry name" value="Ribosomal_uL3"/>
</dbReference>
<proteinExistence type="inferred from homology"/>
<dbReference type="Gene3D" id="2.40.30.10">
    <property type="entry name" value="Translation factors"/>
    <property type="match status" value="1"/>
</dbReference>
<geneLocation type="mitochondrion" evidence="5"/>
<dbReference type="Gene3D" id="4.10.960.10">
    <property type="entry name" value="Ribosomal protein L3, domain 3"/>
    <property type="match status" value="1"/>
</dbReference>
<organism evidence="4 6">
    <name type="scientific">Plasmodiophora brassicae</name>
    <name type="common">Clubroot disease agent</name>
    <dbReference type="NCBI Taxonomy" id="37360"/>
    <lineage>
        <taxon>Eukaryota</taxon>
        <taxon>Sar</taxon>
        <taxon>Rhizaria</taxon>
        <taxon>Endomyxa</taxon>
        <taxon>Phytomyxea</taxon>
        <taxon>Plasmodiophorida</taxon>
        <taxon>Plasmodiophoridae</taxon>
        <taxon>Plasmodiophora</taxon>
    </lineage>
</organism>
<evidence type="ECO:0000256" key="2">
    <source>
        <dbReference type="ARBA" id="ARBA00022980"/>
    </source>
</evidence>
<dbReference type="OMA" id="QRTEYNK"/>
<dbReference type="InterPro" id="IPR009000">
    <property type="entry name" value="Transl_B-barrel_sf"/>
</dbReference>
<keyword evidence="6" id="KW-1185">Reference proteome</keyword>
<evidence type="ECO:0000313" key="6">
    <source>
        <dbReference type="Proteomes" id="UP000039324"/>
    </source>
</evidence>
<reference evidence="5 7" key="2">
    <citation type="submission" date="2018-03" db="EMBL/GenBank/DDBJ databases">
        <authorList>
            <person name="Fogelqvist J."/>
        </authorList>
    </citation>
    <scope>NUCLEOTIDE SEQUENCE [LARGE SCALE GENOMIC DNA]</scope>
</reference>
<keyword evidence="5" id="KW-0496">Mitochondrion</keyword>
<evidence type="ECO:0008006" key="8">
    <source>
        <dbReference type="Google" id="ProtNLM"/>
    </source>
</evidence>
<dbReference type="OrthoDB" id="1611972at2759"/>
<protein>
    <recommendedName>
        <fullName evidence="8">60S ribosomal protein L3</fullName>
    </recommendedName>
</protein>
<dbReference type="EMBL" id="CDSF01000079">
    <property type="protein sequence ID" value="CEO97290.1"/>
    <property type="molecule type" value="Genomic_DNA"/>
</dbReference>
<evidence type="ECO:0000313" key="7">
    <source>
        <dbReference type="Proteomes" id="UP000290189"/>
    </source>
</evidence>
<accession>A0A0G4IQ06</accession>